<dbReference type="Proteomes" id="UP000320762">
    <property type="component" value="Unassembled WGS sequence"/>
</dbReference>
<feature type="transmembrane region" description="Helical" evidence="6">
    <location>
        <begin position="217"/>
        <end position="239"/>
    </location>
</feature>
<evidence type="ECO:0000313" key="9">
    <source>
        <dbReference type="Proteomes" id="UP000320762"/>
    </source>
</evidence>
<dbReference type="GO" id="GO:0016020">
    <property type="term" value="C:membrane"/>
    <property type="evidence" value="ECO:0007669"/>
    <property type="project" value="UniProtKB-SubCell"/>
</dbReference>
<evidence type="ECO:0000256" key="3">
    <source>
        <dbReference type="ARBA" id="ARBA00022692"/>
    </source>
</evidence>
<protein>
    <submittedName>
        <fullName evidence="8">Major facilitator superfamily domain-containing protein</fullName>
    </submittedName>
</protein>
<sequence length="440" mass="46932">MSSSKTREDIETETVNADVTGVSRARQLASLIVICLAQFFDIFNSSSAIILLPTLGDDLGFSQSELQWVLSAYALTFGSLMLISGRIGDVFHPKPVFCAGFLVMGLLSIPVAASVHPIMTIVFRALQGLGAALNVPTGLSMIGTMFTDPREKSRAFALFAAIGGIGNVAGLLIGGFVTVGASWRWVYYISAMAIVPTSLAAWLVLPDLQNDYDGRKRNLDIPGVATLTCALILLVYALSEGGDAGDTFSGWSSPQVIATLVISVVLLVAFFVIEKVQSDPALPPQTWRNKNFIPLFFCCWSPYWWLFVCAVNIVQLHVDVWGVSLSSTALRCIPLGVTGGFASMIVGQYAHKVPRRLLLTVGQVLQAVGTVLFALADSPDKYWSRIFPGIIVGMMGMACSYVGSTVAMMEGAAPNQQGVVGAVMSTSYQIGATIGLAGKH</sequence>
<feature type="transmembrane region" description="Helical" evidence="6">
    <location>
        <begin position="31"/>
        <end position="54"/>
    </location>
</feature>
<comment type="subcellular location">
    <subcellularLocation>
        <location evidence="1">Membrane</location>
        <topology evidence="1">Multi-pass membrane protein</topology>
    </subcellularLocation>
</comment>
<feature type="transmembrane region" description="Helical" evidence="6">
    <location>
        <begin position="293"/>
        <end position="316"/>
    </location>
</feature>
<dbReference type="SUPFAM" id="SSF103473">
    <property type="entry name" value="MFS general substrate transporter"/>
    <property type="match status" value="1"/>
</dbReference>
<comment type="caution">
    <text evidence="8">The sequence shown here is derived from an EMBL/GenBank/DDBJ whole genome shotgun (WGS) entry which is preliminary data.</text>
</comment>
<dbReference type="Gene3D" id="1.20.1250.20">
    <property type="entry name" value="MFS general substrate transporter like domains"/>
    <property type="match status" value="1"/>
</dbReference>
<feature type="transmembrane region" description="Helical" evidence="6">
    <location>
        <begin position="155"/>
        <end position="179"/>
    </location>
</feature>
<evidence type="ECO:0000256" key="1">
    <source>
        <dbReference type="ARBA" id="ARBA00004141"/>
    </source>
</evidence>
<feature type="domain" description="Major facilitator superfamily (MFS) profile" evidence="7">
    <location>
        <begin position="30"/>
        <end position="440"/>
    </location>
</feature>
<keyword evidence="4 6" id="KW-1133">Transmembrane helix</keyword>
<evidence type="ECO:0000256" key="4">
    <source>
        <dbReference type="ARBA" id="ARBA00022989"/>
    </source>
</evidence>
<accession>A0A550C3R2</accession>
<evidence type="ECO:0000313" key="8">
    <source>
        <dbReference type="EMBL" id="TRM59428.1"/>
    </source>
</evidence>
<dbReference type="AlphaFoldDB" id="A0A550C3R2"/>
<dbReference type="InterPro" id="IPR011701">
    <property type="entry name" value="MFS"/>
</dbReference>
<name>A0A550C3R2_9AGAR</name>
<dbReference type="PROSITE" id="PS50850">
    <property type="entry name" value="MFS"/>
    <property type="match status" value="1"/>
</dbReference>
<evidence type="ECO:0000256" key="2">
    <source>
        <dbReference type="ARBA" id="ARBA00022448"/>
    </source>
</evidence>
<dbReference type="GO" id="GO:0022857">
    <property type="term" value="F:transmembrane transporter activity"/>
    <property type="evidence" value="ECO:0007669"/>
    <property type="project" value="InterPro"/>
</dbReference>
<feature type="transmembrane region" description="Helical" evidence="6">
    <location>
        <begin position="251"/>
        <end position="273"/>
    </location>
</feature>
<feature type="transmembrane region" description="Helical" evidence="6">
    <location>
        <begin position="96"/>
        <end position="115"/>
    </location>
</feature>
<keyword evidence="3 6" id="KW-0812">Transmembrane</keyword>
<dbReference type="Gene3D" id="1.20.1720.10">
    <property type="entry name" value="Multidrug resistance protein D"/>
    <property type="match status" value="1"/>
</dbReference>
<dbReference type="OrthoDB" id="440755at2759"/>
<dbReference type="STRING" id="97359.A0A550C3R2"/>
<dbReference type="EMBL" id="VDMD01000028">
    <property type="protein sequence ID" value="TRM59428.1"/>
    <property type="molecule type" value="Genomic_DNA"/>
</dbReference>
<dbReference type="PANTHER" id="PTHR42718">
    <property type="entry name" value="MAJOR FACILITATOR SUPERFAMILY MULTIDRUG TRANSPORTER MFSC"/>
    <property type="match status" value="1"/>
</dbReference>
<dbReference type="InterPro" id="IPR036259">
    <property type="entry name" value="MFS_trans_sf"/>
</dbReference>
<dbReference type="Pfam" id="PF07690">
    <property type="entry name" value="MFS_1"/>
    <property type="match status" value="1"/>
</dbReference>
<organism evidence="8 9">
    <name type="scientific">Schizophyllum amplum</name>
    <dbReference type="NCBI Taxonomy" id="97359"/>
    <lineage>
        <taxon>Eukaryota</taxon>
        <taxon>Fungi</taxon>
        <taxon>Dikarya</taxon>
        <taxon>Basidiomycota</taxon>
        <taxon>Agaricomycotina</taxon>
        <taxon>Agaricomycetes</taxon>
        <taxon>Agaricomycetidae</taxon>
        <taxon>Agaricales</taxon>
        <taxon>Schizophyllaceae</taxon>
        <taxon>Schizophyllum</taxon>
    </lineage>
</organism>
<feature type="transmembrane region" description="Helical" evidence="6">
    <location>
        <begin position="357"/>
        <end position="376"/>
    </location>
</feature>
<reference evidence="8 9" key="1">
    <citation type="journal article" date="2019" name="New Phytol.">
        <title>Comparative genomics reveals unique wood-decay strategies and fruiting body development in the Schizophyllaceae.</title>
        <authorList>
            <person name="Almasi E."/>
            <person name="Sahu N."/>
            <person name="Krizsan K."/>
            <person name="Balint B."/>
            <person name="Kovacs G.M."/>
            <person name="Kiss B."/>
            <person name="Cseklye J."/>
            <person name="Drula E."/>
            <person name="Henrissat B."/>
            <person name="Nagy I."/>
            <person name="Chovatia M."/>
            <person name="Adam C."/>
            <person name="LaButti K."/>
            <person name="Lipzen A."/>
            <person name="Riley R."/>
            <person name="Grigoriev I.V."/>
            <person name="Nagy L.G."/>
        </authorList>
    </citation>
    <scope>NUCLEOTIDE SEQUENCE [LARGE SCALE GENOMIC DNA]</scope>
    <source>
        <strain evidence="8 9">NL-1724</strain>
    </source>
</reference>
<feature type="transmembrane region" description="Helical" evidence="6">
    <location>
        <begin position="382"/>
        <end position="402"/>
    </location>
</feature>
<feature type="transmembrane region" description="Helical" evidence="6">
    <location>
        <begin position="66"/>
        <end position="84"/>
    </location>
</feature>
<feature type="transmembrane region" description="Helical" evidence="6">
    <location>
        <begin position="328"/>
        <end position="350"/>
    </location>
</feature>
<gene>
    <name evidence="8" type="ORF">BD626DRAFT_409093</name>
</gene>
<evidence type="ECO:0000256" key="5">
    <source>
        <dbReference type="ARBA" id="ARBA00023136"/>
    </source>
</evidence>
<dbReference type="PANTHER" id="PTHR42718:SF9">
    <property type="entry name" value="MAJOR FACILITATOR SUPERFAMILY MULTIDRUG TRANSPORTER MFSC"/>
    <property type="match status" value="1"/>
</dbReference>
<evidence type="ECO:0000256" key="6">
    <source>
        <dbReference type="SAM" id="Phobius"/>
    </source>
</evidence>
<evidence type="ECO:0000259" key="7">
    <source>
        <dbReference type="PROSITE" id="PS50850"/>
    </source>
</evidence>
<dbReference type="InterPro" id="IPR020846">
    <property type="entry name" value="MFS_dom"/>
</dbReference>
<keyword evidence="9" id="KW-1185">Reference proteome</keyword>
<proteinExistence type="predicted"/>
<keyword evidence="5 6" id="KW-0472">Membrane</keyword>
<keyword evidence="2" id="KW-0813">Transport</keyword>
<feature type="transmembrane region" description="Helical" evidence="6">
    <location>
        <begin position="185"/>
        <end position="205"/>
    </location>
</feature>
<feature type="transmembrane region" description="Helical" evidence="6">
    <location>
        <begin position="121"/>
        <end position="143"/>
    </location>
</feature>